<dbReference type="Pfam" id="PF08544">
    <property type="entry name" value="GHMP_kinases_C"/>
    <property type="match status" value="1"/>
</dbReference>
<dbReference type="PANTHER" id="PTHR43527">
    <property type="entry name" value="4-DIPHOSPHOCYTIDYL-2-C-METHYL-D-ERYTHRITOL KINASE, CHLOROPLASTIC"/>
    <property type="match status" value="1"/>
</dbReference>
<dbReference type="InterPro" id="IPR004424">
    <property type="entry name" value="IspE"/>
</dbReference>
<evidence type="ECO:0000256" key="3">
    <source>
        <dbReference type="ARBA" id="ARBA00017473"/>
    </source>
</evidence>
<comment type="catalytic activity">
    <reaction evidence="9">
        <text>4-CDP-2-C-methyl-D-erythritol + ATP = 4-CDP-2-C-methyl-D-erythritol 2-phosphate + ADP + H(+)</text>
        <dbReference type="Rhea" id="RHEA:18437"/>
        <dbReference type="ChEBI" id="CHEBI:15378"/>
        <dbReference type="ChEBI" id="CHEBI:30616"/>
        <dbReference type="ChEBI" id="CHEBI:57823"/>
        <dbReference type="ChEBI" id="CHEBI:57919"/>
        <dbReference type="ChEBI" id="CHEBI:456216"/>
        <dbReference type="EC" id="2.7.1.148"/>
    </reaction>
</comment>
<keyword evidence="4 9" id="KW-0808">Transferase</keyword>
<dbReference type="GO" id="GO:0019288">
    <property type="term" value="P:isopentenyl diphosphate biosynthetic process, methylerythritol 4-phosphate pathway"/>
    <property type="evidence" value="ECO:0007669"/>
    <property type="project" value="UniProtKB-UniRule"/>
</dbReference>
<evidence type="ECO:0000256" key="4">
    <source>
        <dbReference type="ARBA" id="ARBA00022679"/>
    </source>
</evidence>
<dbReference type="InterPro" id="IPR014721">
    <property type="entry name" value="Ribsml_uS5_D2-typ_fold_subgr"/>
</dbReference>
<organism evidence="12 13">
    <name type="scientific">Taishania pollutisoli</name>
    <dbReference type="NCBI Taxonomy" id="2766479"/>
    <lineage>
        <taxon>Bacteria</taxon>
        <taxon>Pseudomonadati</taxon>
        <taxon>Bacteroidota</taxon>
        <taxon>Flavobacteriia</taxon>
        <taxon>Flavobacteriales</taxon>
        <taxon>Crocinitomicaceae</taxon>
        <taxon>Taishania</taxon>
    </lineage>
</organism>
<dbReference type="PANTHER" id="PTHR43527:SF2">
    <property type="entry name" value="4-DIPHOSPHOCYTIDYL-2-C-METHYL-D-ERYTHRITOL KINASE, CHLOROPLASTIC"/>
    <property type="match status" value="1"/>
</dbReference>
<comment type="caution">
    <text evidence="12">The sequence shown here is derived from an EMBL/GenBank/DDBJ whole genome shotgun (WGS) entry which is preliminary data.</text>
</comment>
<name>A0A8J6PDY6_9FLAO</name>
<evidence type="ECO:0000259" key="11">
    <source>
        <dbReference type="Pfam" id="PF08544"/>
    </source>
</evidence>
<dbReference type="GO" id="GO:0016114">
    <property type="term" value="P:terpenoid biosynthetic process"/>
    <property type="evidence" value="ECO:0007669"/>
    <property type="project" value="UniProtKB-UniRule"/>
</dbReference>
<dbReference type="SUPFAM" id="SSF54211">
    <property type="entry name" value="Ribosomal protein S5 domain 2-like"/>
    <property type="match status" value="1"/>
</dbReference>
<evidence type="ECO:0000256" key="2">
    <source>
        <dbReference type="ARBA" id="ARBA00012052"/>
    </source>
</evidence>
<dbReference type="InterPro" id="IPR013750">
    <property type="entry name" value="GHMP_kinase_C_dom"/>
</dbReference>
<feature type="domain" description="GHMP kinase N-terminal" evidence="10">
    <location>
        <begin position="63"/>
        <end position="137"/>
    </location>
</feature>
<keyword evidence="6 9" id="KW-0418">Kinase</keyword>
<keyword evidence="5 9" id="KW-0547">Nucleotide-binding</keyword>
<evidence type="ECO:0000256" key="8">
    <source>
        <dbReference type="ARBA" id="ARBA00032554"/>
    </source>
</evidence>
<dbReference type="EC" id="2.7.1.148" evidence="2 9"/>
<reference evidence="12" key="1">
    <citation type="submission" date="2020-09" db="EMBL/GenBank/DDBJ databases">
        <title>Taishania pollutisoli gen. nov., sp. nov., Isolated from Tetrabromobisphenol A-Contaminated Soil.</title>
        <authorList>
            <person name="Chen Q."/>
        </authorList>
    </citation>
    <scope>NUCLEOTIDE SEQUENCE</scope>
    <source>
        <strain evidence="12">CZZ-1</strain>
    </source>
</reference>
<dbReference type="RefSeq" id="WP_163490685.1">
    <property type="nucleotide sequence ID" value="NZ_JACVEL010000002.1"/>
</dbReference>
<gene>
    <name evidence="9" type="primary">ispE</name>
    <name evidence="12" type="ORF">H9Y05_05285</name>
</gene>
<feature type="binding site" evidence="9">
    <location>
        <begin position="90"/>
        <end position="100"/>
    </location>
    <ligand>
        <name>ATP</name>
        <dbReference type="ChEBI" id="CHEBI:30616"/>
    </ligand>
</feature>
<dbReference type="GO" id="GO:0005524">
    <property type="term" value="F:ATP binding"/>
    <property type="evidence" value="ECO:0007669"/>
    <property type="project" value="UniProtKB-UniRule"/>
</dbReference>
<dbReference type="Gene3D" id="3.30.70.890">
    <property type="entry name" value="GHMP kinase, C-terminal domain"/>
    <property type="match status" value="1"/>
</dbReference>
<keyword evidence="13" id="KW-1185">Reference proteome</keyword>
<evidence type="ECO:0000313" key="12">
    <source>
        <dbReference type="EMBL" id="MBC9811885.1"/>
    </source>
</evidence>
<evidence type="ECO:0000313" key="13">
    <source>
        <dbReference type="Proteomes" id="UP000652681"/>
    </source>
</evidence>
<dbReference type="InterPro" id="IPR006204">
    <property type="entry name" value="GHMP_kinase_N_dom"/>
</dbReference>
<dbReference type="PIRSF" id="PIRSF010376">
    <property type="entry name" value="IspE"/>
    <property type="match status" value="1"/>
</dbReference>
<protein>
    <recommendedName>
        <fullName evidence="3 9">4-diphosphocytidyl-2-C-methyl-D-erythritol kinase</fullName>
        <shortName evidence="9">CMK</shortName>
        <ecNumber evidence="2 9">2.7.1.148</ecNumber>
    </recommendedName>
    <alternativeName>
        <fullName evidence="8 9">4-(cytidine-5'-diphospho)-2-C-methyl-D-erythritol kinase</fullName>
    </alternativeName>
</protein>
<feature type="active site" evidence="9">
    <location>
        <position position="8"/>
    </location>
</feature>
<dbReference type="HAMAP" id="MF_00061">
    <property type="entry name" value="IspE"/>
    <property type="match status" value="1"/>
</dbReference>
<comment type="pathway">
    <text evidence="9">Isoprenoid biosynthesis; isopentenyl diphosphate biosynthesis via DXP pathway; isopentenyl diphosphate from 1-deoxy-D-xylulose 5-phosphate: step 3/6.</text>
</comment>
<feature type="domain" description="GHMP kinase C-terminal" evidence="11">
    <location>
        <begin position="207"/>
        <end position="249"/>
    </location>
</feature>
<comment type="similarity">
    <text evidence="1 9">Belongs to the GHMP kinase family. IspE subfamily.</text>
</comment>
<dbReference type="NCBIfam" id="TIGR00154">
    <property type="entry name" value="ispE"/>
    <property type="match status" value="1"/>
</dbReference>
<dbReference type="Proteomes" id="UP000652681">
    <property type="component" value="Unassembled WGS sequence"/>
</dbReference>
<dbReference type="Pfam" id="PF00288">
    <property type="entry name" value="GHMP_kinases_N"/>
    <property type="match status" value="1"/>
</dbReference>
<dbReference type="InterPro" id="IPR020568">
    <property type="entry name" value="Ribosomal_Su5_D2-typ_SF"/>
</dbReference>
<evidence type="ECO:0000256" key="1">
    <source>
        <dbReference type="ARBA" id="ARBA00009684"/>
    </source>
</evidence>
<dbReference type="Gene3D" id="3.30.230.10">
    <property type="match status" value="1"/>
</dbReference>
<evidence type="ECO:0000256" key="6">
    <source>
        <dbReference type="ARBA" id="ARBA00022777"/>
    </source>
</evidence>
<feature type="active site" evidence="9">
    <location>
        <position position="132"/>
    </location>
</feature>
<evidence type="ECO:0000256" key="7">
    <source>
        <dbReference type="ARBA" id="ARBA00022840"/>
    </source>
</evidence>
<dbReference type="SUPFAM" id="SSF55060">
    <property type="entry name" value="GHMP Kinase, C-terminal domain"/>
    <property type="match status" value="1"/>
</dbReference>
<dbReference type="GO" id="GO:0050515">
    <property type="term" value="F:4-(cytidine 5'-diphospho)-2-C-methyl-D-erythritol kinase activity"/>
    <property type="evidence" value="ECO:0007669"/>
    <property type="project" value="UniProtKB-UniRule"/>
</dbReference>
<sequence>MILYPPAKINIGLNIVEKRADGYHELETVMAPIPVYDVLEIIQNNHFEWKQSGIPVDGNPDDNLCVRAFRLMQSVYGIGNVYMHLRKQIPMGAGLGGGSSDAAYVINGLNELFLLNISIEKQQELASQLGSDCPFFIRNTAQLATGRGEQLQPIHLKLSGYHLIVVKPSIHVNTRQAYSGVHISGDRGKLEEQLLLPVTEWKAHIKNDFEEHLFVLYPELSEIKTKLYEAGAVYASMSGSGSAVFGIFETVPQHFNTEGCIVFQSSF</sequence>
<comment type="function">
    <text evidence="9">Catalyzes the phosphorylation of the position 2 hydroxy group of 4-diphosphocytidyl-2C-methyl-D-erythritol.</text>
</comment>
<dbReference type="InterPro" id="IPR036554">
    <property type="entry name" value="GHMP_kinase_C_sf"/>
</dbReference>
<evidence type="ECO:0000256" key="9">
    <source>
        <dbReference type="HAMAP-Rule" id="MF_00061"/>
    </source>
</evidence>
<evidence type="ECO:0000256" key="5">
    <source>
        <dbReference type="ARBA" id="ARBA00022741"/>
    </source>
</evidence>
<evidence type="ECO:0000259" key="10">
    <source>
        <dbReference type="Pfam" id="PF00288"/>
    </source>
</evidence>
<dbReference type="EMBL" id="JACVEL010000002">
    <property type="protein sequence ID" value="MBC9811885.1"/>
    <property type="molecule type" value="Genomic_DNA"/>
</dbReference>
<keyword evidence="9" id="KW-0414">Isoprene biosynthesis</keyword>
<dbReference type="UniPathway" id="UPA00056">
    <property type="reaction ID" value="UER00094"/>
</dbReference>
<accession>A0A8J6PDY6</accession>
<proteinExistence type="inferred from homology"/>
<keyword evidence="7 9" id="KW-0067">ATP-binding</keyword>
<dbReference type="AlphaFoldDB" id="A0A8J6PDY6"/>